<organism evidence="2 3">
    <name type="scientific">Knipowitschia caucasica</name>
    <name type="common">Caucasian dwarf goby</name>
    <name type="synonym">Pomatoschistus caucasicus</name>
    <dbReference type="NCBI Taxonomy" id="637954"/>
    <lineage>
        <taxon>Eukaryota</taxon>
        <taxon>Metazoa</taxon>
        <taxon>Chordata</taxon>
        <taxon>Craniata</taxon>
        <taxon>Vertebrata</taxon>
        <taxon>Euteleostomi</taxon>
        <taxon>Actinopterygii</taxon>
        <taxon>Neopterygii</taxon>
        <taxon>Teleostei</taxon>
        <taxon>Neoteleostei</taxon>
        <taxon>Acanthomorphata</taxon>
        <taxon>Gobiaria</taxon>
        <taxon>Gobiiformes</taxon>
        <taxon>Gobioidei</taxon>
        <taxon>Gobiidae</taxon>
        <taxon>Gobiinae</taxon>
        <taxon>Knipowitschia</taxon>
    </lineage>
</organism>
<dbReference type="Proteomes" id="UP001497482">
    <property type="component" value="Chromosome 2"/>
</dbReference>
<gene>
    <name evidence="2" type="ORF">KC01_LOCUS22015</name>
</gene>
<proteinExistence type="predicted"/>
<sequence length="205" mass="22826">MQYIRRRRQWRRRIKQSGWMDGRVQGTSDRGGGEALNPEQVNAAADRHGLSAAFLLWLSAAFTGPKETAGASQQCGSGQVRLTLPEWRQVKAKVIQYSVYSWKGIKGQRDHSTHRGYTKVHTFRDNLNSKKHRRQTQPPNSIFASPSPPHQPTLSVKSCLDKKRSGVPPPVLHPVNTMPQCLQCATAQMGSMHPSNPHSSTAPSL</sequence>
<dbReference type="AlphaFoldDB" id="A0AAV2KX58"/>
<dbReference type="EMBL" id="OZ035824">
    <property type="protein sequence ID" value="CAL1592811.1"/>
    <property type="molecule type" value="Genomic_DNA"/>
</dbReference>
<accession>A0AAV2KX58</accession>
<name>A0AAV2KX58_KNICA</name>
<keyword evidence="3" id="KW-1185">Reference proteome</keyword>
<reference evidence="2 3" key="1">
    <citation type="submission" date="2024-04" db="EMBL/GenBank/DDBJ databases">
        <authorList>
            <person name="Waldvogel A.-M."/>
            <person name="Schoenle A."/>
        </authorList>
    </citation>
    <scope>NUCLEOTIDE SEQUENCE [LARGE SCALE GENOMIC DNA]</scope>
</reference>
<evidence type="ECO:0000256" key="1">
    <source>
        <dbReference type="SAM" id="MobiDB-lite"/>
    </source>
</evidence>
<protein>
    <submittedName>
        <fullName evidence="2">Uncharacterized protein</fullName>
    </submittedName>
</protein>
<feature type="region of interest" description="Disordered" evidence="1">
    <location>
        <begin position="127"/>
        <end position="172"/>
    </location>
</feature>
<evidence type="ECO:0000313" key="2">
    <source>
        <dbReference type="EMBL" id="CAL1592811.1"/>
    </source>
</evidence>
<feature type="region of interest" description="Disordered" evidence="1">
    <location>
        <begin position="18"/>
        <end position="37"/>
    </location>
</feature>
<evidence type="ECO:0000313" key="3">
    <source>
        <dbReference type="Proteomes" id="UP001497482"/>
    </source>
</evidence>